<dbReference type="SMART" id="SM00906">
    <property type="entry name" value="Fungal_trans"/>
    <property type="match status" value="1"/>
</dbReference>
<accession>V5ERX9</accession>
<feature type="compositionally biased region" description="Gly residues" evidence="8">
    <location>
        <begin position="1347"/>
        <end position="1358"/>
    </location>
</feature>
<evidence type="ECO:0000256" key="3">
    <source>
        <dbReference type="ARBA" id="ARBA00022692"/>
    </source>
</evidence>
<feature type="region of interest" description="Disordered" evidence="8">
    <location>
        <begin position="623"/>
        <end position="673"/>
    </location>
</feature>
<dbReference type="CDD" id="cd00067">
    <property type="entry name" value="GAL4"/>
    <property type="match status" value="1"/>
</dbReference>
<organism evidence="12 13">
    <name type="scientific">Kalmanozyma brasiliensis (strain GHG001)</name>
    <name type="common">Yeast</name>
    <name type="synonym">Pseudozyma brasiliensis</name>
    <dbReference type="NCBI Taxonomy" id="1365824"/>
    <lineage>
        <taxon>Eukaryota</taxon>
        <taxon>Fungi</taxon>
        <taxon>Dikarya</taxon>
        <taxon>Basidiomycota</taxon>
        <taxon>Ustilaginomycotina</taxon>
        <taxon>Ustilaginomycetes</taxon>
        <taxon>Ustilaginales</taxon>
        <taxon>Ustilaginaceae</taxon>
        <taxon>Kalmanozyma</taxon>
    </lineage>
</organism>
<dbReference type="Gene3D" id="4.10.240.10">
    <property type="entry name" value="Zn(2)-C6 fungal-type DNA-binding domain"/>
    <property type="match status" value="1"/>
</dbReference>
<dbReference type="OrthoDB" id="4934715at2759"/>
<dbReference type="PANTHER" id="PTHR23501:SF191">
    <property type="entry name" value="VACUOLAR BASIC AMINO ACID TRANSPORTER 4"/>
    <property type="match status" value="1"/>
</dbReference>
<feature type="compositionally biased region" description="Polar residues" evidence="8">
    <location>
        <begin position="1404"/>
        <end position="1415"/>
    </location>
</feature>
<keyword evidence="4" id="KW-0479">Metal-binding</keyword>
<evidence type="ECO:0000256" key="4">
    <source>
        <dbReference type="ARBA" id="ARBA00022723"/>
    </source>
</evidence>
<dbReference type="GO" id="GO:0003677">
    <property type="term" value="F:DNA binding"/>
    <property type="evidence" value="ECO:0007669"/>
    <property type="project" value="InterPro"/>
</dbReference>
<feature type="region of interest" description="Disordered" evidence="8">
    <location>
        <begin position="1"/>
        <end position="55"/>
    </location>
</feature>
<evidence type="ECO:0000256" key="9">
    <source>
        <dbReference type="SAM" id="Phobius"/>
    </source>
</evidence>
<dbReference type="Pfam" id="PF04082">
    <property type="entry name" value="Fungal_trans"/>
    <property type="match status" value="1"/>
</dbReference>
<feature type="transmembrane region" description="Helical" evidence="9">
    <location>
        <begin position="265"/>
        <end position="286"/>
    </location>
</feature>
<feature type="transmembrane region" description="Helical" evidence="9">
    <location>
        <begin position="337"/>
        <end position="361"/>
    </location>
</feature>
<dbReference type="InterPro" id="IPR001138">
    <property type="entry name" value="Zn2Cys6_DnaBD"/>
</dbReference>
<dbReference type="Proteomes" id="UP000019377">
    <property type="component" value="Unassembled WGS sequence"/>
</dbReference>
<dbReference type="InterPro" id="IPR036259">
    <property type="entry name" value="MFS_trans_sf"/>
</dbReference>
<dbReference type="GO" id="GO:0006351">
    <property type="term" value="P:DNA-templated transcription"/>
    <property type="evidence" value="ECO:0007669"/>
    <property type="project" value="InterPro"/>
</dbReference>
<name>V5ERX9_KALBG</name>
<keyword evidence="13" id="KW-1185">Reference proteome</keyword>
<feature type="transmembrane region" description="Helical" evidence="9">
    <location>
        <begin position="71"/>
        <end position="97"/>
    </location>
</feature>
<keyword evidence="6 9" id="KW-0472">Membrane</keyword>
<dbReference type="OMA" id="THCFEER"/>
<evidence type="ECO:0008006" key="14">
    <source>
        <dbReference type="Google" id="ProtNLM"/>
    </source>
</evidence>
<dbReference type="GeneID" id="27420068"/>
<dbReference type="InterPro" id="IPR011701">
    <property type="entry name" value="MFS"/>
</dbReference>
<comment type="subcellular location">
    <subcellularLocation>
        <location evidence="1">Endomembrane system</location>
        <topology evidence="1">Multi-pass membrane protein</topology>
    </subcellularLocation>
</comment>
<dbReference type="PROSITE" id="PS50850">
    <property type="entry name" value="MFS"/>
    <property type="match status" value="1"/>
</dbReference>
<evidence type="ECO:0000256" key="8">
    <source>
        <dbReference type="SAM" id="MobiDB-lite"/>
    </source>
</evidence>
<feature type="transmembrane region" description="Helical" evidence="9">
    <location>
        <begin position="438"/>
        <end position="457"/>
    </location>
</feature>
<dbReference type="SUPFAM" id="SSF57701">
    <property type="entry name" value="Zn2/Cys6 DNA-binding domain"/>
    <property type="match status" value="1"/>
</dbReference>
<dbReference type="InterPro" id="IPR020846">
    <property type="entry name" value="MFS_dom"/>
</dbReference>
<gene>
    <name evidence="12" type="ORF">PSEUBRA_SCAF2g02999</name>
</gene>
<feature type="region of interest" description="Disordered" evidence="8">
    <location>
        <begin position="561"/>
        <end position="588"/>
    </location>
</feature>
<dbReference type="GO" id="GO:0015174">
    <property type="term" value="F:basic amino acid transmembrane transporter activity"/>
    <property type="evidence" value="ECO:0007669"/>
    <property type="project" value="TreeGrafter"/>
</dbReference>
<dbReference type="GO" id="GO:0000981">
    <property type="term" value="F:DNA-binding transcription factor activity, RNA polymerase II-specific"/>
    <property type="evidence" value="ECO:0007669"/>
    <property type="project" value="InterPro"/>
</dbReference>
<reference evidence="13" key="1">
    <citation type="journal article" date="2013" name="Genome Announc.">
        <title>Draft genome sequence of Pseudozyma brasiliensis sp. nov. strain GHG001, a high producer of endo-1,4-xylanase isolated from an insect pest of sugarcane.</title>
        <authorList>
            <person name="Oliveira J.V.D.C."/>
            <person name="dos Santos R.A.C."/>
            <person name="Borges T.A."/>
            <person name="Riano-Pachon D.M."/>
            <person name="Goldman G.H."/>
        </authorList>
    </citation>
    <scope>NUCLEOTIDE SEQUENCE [LARGE SCALE GENOMIC DNA]</scope>
    <source>
        <strain evidence="13">GHG001</strain>
    </source>
</reference>
<dbReference type="Pfam" id="PF07690">
    <property type="entry name" value="MFS_1"/>
    <property type="match status" value="1"/>
</dbReference>
<evidence type="ECO:0000256" key="5">
    <source>
        <dbReference type="ARBA" id="ARBA00022989"/>
    </source>
</evidence>
<dbReference type="EMBL" id="KI545862">
    <property type="protein sequence ID" value="EST07910.1"/>
    <property type="molecule type" value="Genomic_DNA"/>
</dbReference>
<evidence type="ECO:0000259" key="10">
    <source>
        <dbReference type="PROSITE" id="PS50048"/>
    </source>
</evidence>
<feature type="domain" description="Zn(2)-C6 fungal-type" evidence="10">
    <location>
        <begin position="595"/>
        <end position="625"/>
    </location>
</feature>
<evidence type="ECO:0000313" key="12">
    <source>
        <dbReference type="EMBL" id="EST07910.1"/>
    </source>
</evidence>
<evidence type="ECO:0000256" key="7">
    <source>
        <dbReference type="ARBA" id="ARBA00023242"/>
    </source>
</evidence>
<feature type="compositionally biased region" description="Polar residues" evidence="8">
    <location>
        <begin position="29"/>
        <end position="51"/>
    </location>
</feature>
<evidence type="ECO:0000256" key="1">
    <source>
        <dbReference type="ARBA" id="ARBA00004127"/>
    </source>
</evidence>
<dbReference type="GO" id="GO:0008270">
    <property type="term" value="F:zinc ion binding"/>
    <property type="evidence" value="ECO:0007669"/>
    <property type="project" value="InterPro"/>
</dbReference>
<dbReference type="GO" id="GO:0012505">
    <property type="term" value="C:endomembrane system"/>
    <property type="evidence" value="ECO:0007669"/>
    <property type="project" value="UniProtKB-SubCell"/>
</dbReference>
<proteinExistence type="predicted"/>
<feature type="transmembrane region" description="Helical" evidence="9">
    <location>
        <begin position="469"/>
        <end position="491"/>
    </location>
</feature>
<feature type="region of interest" description="Disordered" evidence="8">
    <location>
        <begin position="1391"/>
        <end position="1465"/>
    </location>
</feature>
<keyword evidence="5 9" id="KW-1133">Transmembrane helix</keyword>
<feature type="domain" description="Major facilitator superfamily (MFS) profile" evidence="11">
    <location>
        <begin position="74"/>
        <end position="558"/>
    </location>
</feature>
<feature type="transmembrane region" description="Helical" evidence="9">
    <location>
        <begin position="298"/>
        <end position="316"/>
    </location>
</feature>
<dbReference type="SMART" id="SM00066">
    <property type="entry name" value="GAL4"/>
    <property type="match status" value="1"/>
</dbReference>
<dbReference type="InterPro" id="IPR036864">
    <property type="entry name" value="Zn2-C6_fun-type_DNA-bd_sf"/>
</dbReference>
<dbReference type="GO" id="GO:0005886">
    <property type="term" value="C:plasma membrane"/>
    <property type="evidence" value="ECO:0007669"/>
    <property type="project" value="TreeGrafter"/>
</dbReference>
<feature type="transmembrane region" description="Helical" evidence="9">
    <location>
        <begin position="139"/>
        <end position="158"/>
    </location>
</feature>
<keyword evidence="3 9" id="KW-0812">Transmembrane</keyword>
<dbReference type="HOGENOM" id="CLU_247773_0_0_1"/>
<evidence type="ECO:0000256" key="2">
    <source>
        <dbReference type="ARBA" id="ARBA00022448"/>
    </source>
</evidence>
<feature type="compositionally biased region" description="Polar residues" evidence="8">
    <location>
        <begin position="646"/>
        <end position="658"/>
    </location>
</feature>
<feature type="transmembrane region" description="Helical" evidence="9">
    <location>
        <begin position="196"/>
        <end position="219"/>
    </location>
</feature>
<dbReference type="STRING" id="1365824.V5ERX9"/>
<feature type="transmembrane region" description="Helical" evidence="9">
    <location>
        <begin position="400"/>
        <end position="418"/>
    </location>
</feature>
<feature type="compositionally biased region" description="Low complexity" evidence="8">
    <location>
        <begin position="1421"/>
        <end position="1448"/>
    </location>
</feature>
<dbReference type="CDD" id="cd12148">
    <property type="entry name" value="fungal_TF_MHR"/>
    <property type="match status" value="1"/>
</dbReference>
<dbReference type="GO" id="GO:0000329">
    <property type="term" value="C:fungal-type vacuole membrane"/>
    <property type="evidence" value="ECO:0007669"/>
    <property type="project" value="TreeGrafter"/>
</dbReference>
<dbReference type="Pfam" id="PF00172">
    <property type="entry name" value="Zn_clus"/>
    <property type="match status" value="1"/>
</dbReference>
<feature type="transmembrane region" description="Helical" evidence="9">
    <location>
        <begin position="164"/>
        <end position="184"/>
    </location>
</feature>
<feature type="transmembrane region" description="Helical" evidence="9">
    <location>
        <begin position="109"/>
        <end position="127"/>
    </location>
</feature>
<sequence>MANGASERTPLQASYGNGVDTGKPKGAAQPTSYGSVPTETAQDEPSTANGDTNDRDDEAAIAEQYPRGIKFAVIIASLWVVLFMAALDGTIVVTLISSISSSFKASEKSGWLSTSYLLSVCAFSSIYGRLSDIIGRKGALLIALSFFSLGTCLCAAAKSMNALLVARFVAGIGGGGLLTTSSICMTDLVPLRQRGLWQGITNLLFGSASAMGGPLGGFINDAFGWRTAFGFQVPFLAVGAICIATFVNIPLAHSDQSWQKKLGRIDYLGSLGLISSSSCLLLAMSFLSGSLLPFSHPLVWGFLLGFLVTAILFVLVEGWVVREPVMPLSLLTRKSPALIGASYFLGSFAHFSTIFHFPLWFQSVRLQSASQAGLHLIPISFSAAAGSLWAGLYMKRTGKYWRANVVCCILNIGATLYASFWTESTGAWSEYLTLCPQAFGTSAIFTFMLIGLIASVSKDKAAVATGTVYLFRSLGQVMGVSLSTAMFQMLLQREMFRNITPDLLPHPKDGLEGVKRLVSALRHDASLVPTLQPEVLRHAAQMSYMTAIKWVFAMPERMGSSPIKPDTDHPASTSKLPSSDADDKKSAKRPREQYSCVECFRRKQKCDRRFPCNNCIKRRLPERCVPPPSARVGGGSPTPSDGGTPHRNSISRTTSEVQLPTPAAKRQRLNEDEAQWDDRRIDELARTTSRIARLERILALNDASYLEQRLALAEKAVRLRLGEEGSRGNDFPPADHQISRRSSYIPDENETDRHADGHLDDNDGFLGTSALEAVPLQLKNGLPPSKSEVGADVAPQALLSYIHPNPTRRGFPIPSTDVQAIRATLPSREQCERYFDAYFAHYNWARLPLHETTLRDRFRQFVAGVPSPSDVRMDAETLPFVALVLAILTLGSVPPIVQPLSSAISHAFFWATKKALVLCETLGLASLDSCWAHGVLVRYLDVIRVTRASWHEIGSWIRDALDLGLHRDGSSFNLPKEQVAARRILWSHVIHNDREWSIILGRPLTITFFTTEMPTREDLEPLGFACQTYLLARNRFTACLEAITHCFEERSASRGPSGRTSRAYYRVLEVEDMIAEFVDSLPPYLASTWSASGKAKTDTSLDQDHPLLPFYRYLILGEVCFYRSLLHRPYLLRPATHGKHPFPESRRVCVETALNDLRLRKEYARILTKEQLAQSFGGAYALFNSAIVVGMSLLIGFSLGERIDSVDLNERIGYLQNFITQLRRNFDAGNVDASAEREQMVIEVLVSRLEPFLPRELAKRSKGELAAAKGSMRATMLQDPMRRGAASAARVEQEKQAADSLRLLSTSLPGTPTMSNNHAQVGSGSYAGSGAMQHLPPSHHLPAGSPSMGGVGGMGGQFDHGSGMFAPTPNMGAGAGTAAGGSTANPIDPYGWLLTPTAMESPDTKASSTGTSTAHTPIATGNGRSNSIAGANASGAAPGGMPSIPAAATPSRHHGHSLSGSNPAHFMAASPGQFAAGLAATTGNPVEGQAMFDWEGILQTIGSGWTGDGTLETGMESLFG</sequence>
<evidence type="ECO:0000256" key="6">
    <source>
        <dbReference type="ARBA" id="ARBA00023136"/>
    </source>
</evidence>
<keyword evidence="2" id="KW-0813">Transport</keyword>
<feature type="transmembrane region" description="Helical" evidence="9">
    <location>
        <begin position="231"/>
        <end position="253"/>
    </location>
</feature>
<dbReference type="Gene3D" id="1.20.1250.20">
    <property type="entry name" value="MFS general substrate transporter like domains"/>
    <property type="match status" value="2"/>
</dbReference>
<feature type="transmembrane region" description="Helical" evidence="9">
    <location>
        <begin position="373"/>
        <end position="393"/>
    </location>
</feature>
<dbReference type="PANTHER" id="PTHR23501">
    <property type="entry name" value="MAJOR FACILITATOR SUPERFAMILY"/>
    <property type="match status" value="1"/>
</dbReference>
<dbReference type="eggNOG" id="KOG0254">
    <property type="taxonomic scope" value="Eukaryota"/>
</dbReference>
<protein>
    <recommendedName>
        <fullName evidence="14">Zn(2)-C6 fungal-type domain-containing protein</fullName>
    </recommendedName>
</protein>
<dbReference type="InterPro" id="IPR007219">
    <property type="entry name" value="XnlR_reg_dom"/>
</dbReference>
<dbReference type="PROSITE" id="PS50048">
    <property type="entry name" value="ZN2_CY6_FUNGAL_2"/>
    <property type="match status" value="1"/>
</dbReference>
<feature type="region of interest" description="Disordered" evidence="8">
    <location>
        <begin position="1308"/>
        <end position="1369"/>
    </location>
</feature>
<evidence type="ECO:0000313" key="13">
    <source>
        <dbReference type="Proteomes" id="UP000019377"/>
    </source>
</evidence>
<dbReference type="CDD" id="cd17502">
    <property type="entry name" value="MFS_Azr1_MDR_like"/>
    <property type="match status" value="1"/>
</dbReference>
<feature type="compositionally biased region" description="Polar residues" evidence="8">
    <location>
        <begin position="1308"/>
        <end position="1323"/>
    </location>
</feature>
<evidence type="ECO:0000259" key="11">
    <source>
        <dbReference type="PROSITE" id="PS50850"/>
    </source>
</evidence>
<dbReference type="SUPFAM" id="SSF103473">
    <property type="entry name" value="MFS general substrate transporter"/>
    <property type="match status" value="1"/>
</dbReference>
<keyword evidence="7" id="KW-0539">Nucleus</keyword>